<dbReference type="CDD" id="cd09634">
    <property type="entry name" value="Cas1_I-II-III"/>
    <property type="match status" value="1"/>
</dbReference>
<feature type="binding site" evidence="10">
    <location>
        <position position="225"/>
    </location>
    <ligand>
        <name>Mn(2+)</name>
        <dbReference type="ChEBI" id="CHEBI:29035"/>
    </ligand>
</feature>
<reference evidence="11" key="1">
    <citation type="journal article" date="2020" name="mSystems">
        <title>Genome- and Community-Level Interaction Insights into Carbon Utilization and Element Cycling Functions of Hydrothermarchaeota in Hydrothermal Sediment.</title>
        <authorList>
            <person name="Zhou Z."/>
            <person name="Liu Y."/>
            <person name="Xu W."/>
            <person name="Pan J."/>
            <person name="Luo Z.H."/>
            <person name="Li M."/>
        </authorList>
    </citation>
    <scope>NUCLEOTIDE SEQUENCE [LARGE SCALE GENOMIC DNA]</scope>
    <source>
        <strain evidence="11">SpSt-477</strain>
    </source>
</reference>
<dbReference type="AlphaFoldDB" id="A0A7C4RPW7"/>
<dbReference type="GO" id="GO:0046872">
    <property type="term" value="F:metal ion binding"/>
    <property type="evidence" value="ECO:0007669"/>
    <property type="project" value="UniProtKB-UniRule"/>
</dbReference>
<dbReference type="EC" id="3.1.-.-" evidence="10"/>
<keyword evidence="4 10" id="KW-0378">Hydrolase</keyword>
<dbReference type="InterPro" id="IPR002729">
    <property type="entry name" value="CRISPR-assoc_Cas1"/>
</dbReference>
<gene>
    <name evidence="10 11" type="primary">cas1</name>
    <name evidence="11" type="ORF">ENS29_09970</name>
</gene>
<feature type="binding site" evidence="10">
    <location>
        <position position="159"/>
    </location>
    <ligand>
        <name>Mn(2+)</name>
        <dbReference type="ChEBI" id="CHEBI:29035"/>
    </ligand>
</feature>
<comment type="caution">
    <text evidence="11">The sequence shown here is derived from an EMBL/GenBank/DDBJ whole genome shotgun (WGS) entry which is preliminary data.</text>
</comment>
<evidence type="ECO:0000256" key="5">
    <source>
        <dbReference type="ARBA" id="ARBA00022842"/>
    </source>
</evidence>
<dbReference type="GO" id="GO:0016787">
    <property type="term" value="F:hydrolase activity"/>
    <property type="evidence" value="ECO:0007669"/>
    <property type="project" value="UniProtKB-KW"/>
</dbReference>
<evidence type="ECO:0000256" key="7">
    <source>
        <dbReference type="ARBA" id="ARBA00023125"/>
    </source>
</evidence>
<feature type="binding site" evidence="10">
    <location>
        <position position="240"/>
    </location>
    <ligand>
        <name>Mn(2+)</name>
        <dbReference type="ChEBI" id="CHEBI:29035"/>
    </ligand>
</feature>
<evidence type="ECO:0000256" key="1">
    <source>
        <dbReference type="ARBA" id="ARBA00022722"/>
    </source>
</evidence>
<dbReference type="NCBIfam" id="TIGR00287">
    <property type="entry name" value="cas1"/>
    <property type="match status" value="1"/>
</dbReference>
<evidence type="ECO:0000256" key="10">
    <source>
        <dbReference type="HAMAP-Rule" id="MF_01470"/>
    </source>
</evidence>
<comment type="function">
    <text evidence="10">CRISPR (clustered regularly interspaced short palindromic repeat), is an adaptive immune system that provides protection against mobile genetic elements (viruses, transposable elements and conjugative plasmids). CRISPR clusters contain spacers, sequences complementary to antecedent mobile elements, and target invading nucleic acids. CRISPR clusters are transcribed and processed into CRISPR RNA (crRNA). Acts as a dsDNA endonuclease. Involved in the integration of spacer DNA into the CRISPR cassette.</text>
</comment>
<keyword evidence="7 10" id="KW-0238">DNA-binding</keyword>
<keyword evidence="8 10" id="KW-0464">Manganese</keyword>
<evidence type="ECO:0000256" key="9">
    <source>
        <dbReference type="ARBA" id="ARBA00038592"/>
    </source>
</evidence>
<evidence type="ECO:0000256" key="8">
    <source>
        <dbReference type="ARBA" id="ARBA00023211"/>
    </source>
</evidence>
<dbReference type="PANTHER" id="PTHR34353:SF2">
    <property type="entry name" value="CRISPR-ASSOCIATED ENDONUCLEASE CAS1 1"/>
    <property type="match status" value="1"/>
</dbReference>
<dbReference type="PANTHER" id="PTHR34353">
    <property type="entry name" value="CRISPR-ASSOCIATED ENDONUCLEASE CAS1 1"/>
    <property type="match status" value="1"/>
</dbReference>
<dbReference type="GO" id="GO:0051607">
    <property type="term" value="P:defense response to virus"/>
    <property type="evidence" value="ECO:0007669"/>
    <property type="project" value="UniProtKB-UniRule"/>
</dbReference>
<keyword evidence="6 10" id="KW-0051">Antiviral defense</keyword>
<keyword evidence="3 10" id="KW-0255">Endonuclease</keyword>
<accession>A0A7C4RPW7</accession>
<comment type="cofactor">
    <cofactor evidence="10">
        <name>Mg(2+)</name>
        <dbReference type="ChEBI" id="CHEBI:18420"/>
    </cofactor>
    <cofactor evidence="10">
        <name>Mn(2+)</name>
        <dbReference type="ChEBI" id="CHEBI:29035"/>
    </cofactor>
</comment>
<dbReference type="InterPro" id="IPR042211">
    <property type="entry name" value="CRISPR-assoc_Cas1_N"/>
</dbReference>
<evidence type="ECO:0000256" key="3">
    <source>
        <dbReference type="ARBA" id="ARBA00022759"/>
    </source>
</evidence>
<proteinExistence type="inferred from homology"/>
<evidence type="ECO:0000256" key="4">
    <source>
        <dbReference type="ARBA" id="ARBA00022801"/>
    </source>
</evidence>
<organism evidence="11">
    <name type="scientific">Desulfatirhabdium butyrativorans</name>
    <dbReference type="NCBI Taxonomy" id="340467"/>
    <lineage>
        <taxon>Bacteria</taxon>
        <taxon>Pseudomonadati</taxon>
        <taxon>Thermodesulfobacteriota</taxon>
        <taxon>Desulfobacteria</taxon>
        <taxon>Desulfobacterales</taxon>
        <taxon>Desulfatirhabdiaceae</taxon>
        <taxon>Desulfatirhabdium</taxon>
    </lineage>
</organism>
<sequence>MSETLYVLEPGSYLKREADTLKVVHEGKTTAEIGTSGLKKLILVGYVSLSGGVLDYLIRNRIETVFMTPTGRFRARLAIDEHKHVQRRKAQYLRLSDPNTALRIAAGVVIGKIENGIRLLLLRARQYQSDSLRQTAARMRAIQSNIDAVQDMDQLRGLEGTASNVYFGSFGEMIQNERFTFQERNRRPPRDPVNALLSFVYTLLTNEVLSAIKTVGLDPYLGALHEIDYGRPSLACDLVEEYRSFLGERLVLGLINRRLIRPEDFVYRNQETKTYVDEEDMAEHRPVEMKPALQRTFIAAYEEMMNRRIWYPAQEKHISYRWLILQQVWQFAETLETVDGVYRPFVWER</sequence>
<dbReference type="GO" id="GO:0003677">
    <property type="term" value="F:DNA binding"/>
    <property type="evidence" value="ECO:0007669"/>
    <property type="project" value="UniProtKB-KW"/>
</dbReference>
<dbReference type="InterPro" id="IPR042206">
    <property type="entry name" value="CRISPR-assoc_Cas1_C"/>
</dbReference>
<dbReference type="GO" id="GO:0004519">
    <property type="term" value="F:endonuclease activity"/>
    <property type="evidence" value="ECO:0007669"/>
    <property type="project" value="UniProtKB-UniRule"/>
</dbReference>
<dbReference type="GO" id="GO:0043571">
    <property type="term" value="P:maintenance of CRISPR repeat elements"/>
    <property type="evidence" value="ECO:0007669"/>
    <property type="project" value="UniProtKB-UniRule"/>
</dbReference>
<name>A0A7C4RPW7_9BACT</name>
<dbReference type="EMBL" id="DSUH01000232">
    <property type="protein sequence ID" value="HGU33168.1"/>
    <property type="molecule type" value="Genomic_DNA"/>
</dbReference>
<evidence type="ECO:0000256" key="2">
    <source>
        <dbReference type="ARBA" id="ARBA00022723"/>
    </source>
</evidence>
<dbReference type="Pfam" id="PF01867">
    <property type="entry name" value="Cas_Cas1"/>
    <property type="match status" value="1"/>
</dbReference>
<dbReference type="InterPro" id="IPR050646">
    <property type="entry name" value="Cas1"/>
</dbReference>
<dbReference type="HAMAP" id="MF_01470">
    <property type="entry name" value="Cas1"/>
    <property type="match status" value="1"/>
</dbReference>
<keyword evidence="1 10" id="KW-0540">Nuclease</keyword>
<comment type="similarity">
    <text evidence="10">Belongs to the CRISPR-associated endonuclease Cas1 family.</text>
</comment>
<comment type="subunit">
    <text evidence="9 10">Homodimer, forms a heterotetramer with a Cas2 homodimer.</text>
</comment>
<keyword evidence="5 10" id="KW-0460">Magnesium</keyword>
<protein>
    <recommendedName>
        <fullName evidence="10">CRISPR-associated endonuclease Cas1</fullName>
        <ecNumber evidence="10">3.1.-.-</ecNumber>
    </recommendedName>
</protein>
<dbReference type="Gene3D" id="1.20.120.920">
    <property type="entry name" value="CRISPR-associated endonuclease Cas1, C-terminal domain"/>
    <property type="match status" value="1"/>
</dbReference>
<dbReference type="Gene3D" id="3.100.10.20">
    <property type="entry name" value="CRISPR-associated endonuclease Cas1, N-terminal domain"/>
    <property type="match status" value="1"/>
</dbReference>
<keyword evidence="2 10" id="KW-0479">Metal-binding</keyword>
<evidence type="ECO:0000256" key="6">
    <source>
        <dbReference type="ARBA" id="ARBA00023118"/>
    </source>
</evidence>
<evidence type="ECO:0000313" key="11">
    <source>
        <dbReference type="EMBL" id="HGU33168.1"/>
    </source>
</evidence>